<dbReference type="Proteomes" id="UP000028725">
    <property type="component" value="Unassembled WGS sequence"/>
</dbReference>
<keyword evidence="4" id="KW-1185">Reference proteome</keyword>
<comment type="caution">
    <text evidence="3">The sequence shown here is derived from an EMBL/GenBank/DDBJ whole genome shotgun (WGS) entry which is preliminary data.</text>
</comment>
<evidence type="ECO:0000313" key="4">
    <source>
        <dbReference type="Proteomes" id="UP000028725"/>
    </source>
</evidence>
<organism evidence="3 4">
    <name type="scientific">Hyalangium minutum</name>
    <dbReference type="NCBI Taxonomy" id="394096"/>
    <lineage>
        <taxon>Bacteria</taxon>
        <taxon>Pseudomonadati</taxon>
        <taxon>Myxococcota</taxon>
        <taxon>Myxococcia</taxon>
        <taxon>Myxococcales</taxon>
        <taxon>Cystobacterineae</taxon>
        <taxon>Archangiaceae</taxon>
        <taxon>Hyalangium</taxon>
    </lineage>
</organism>
<dbReference type="EMBL" id="JMCB01000008">
    <property type="protein sequence ID" value="KFE67365.1"/>
    <property type="molecule type" value="Genomic_DNA"/>
</dbReference>
<evidence type="ECO:0000313" key="2">
    <source>
        <dbReference type="EMBL" id="KFE67278.1"/>
    </source>
</evidence>
<evidence type="ECO:0000256" key="1">
    <source>
        <dbReference type="SAM" id="MobiDB-lite"/>
    </source>
</evidence>
<name>A0A085WI52_9BACT</name>
<protein>
    <submittedName>
        <fullName evidence="3">Uncharacterized protein</fullName>
    </submittedName>
</protein>
<gene>
    <name evidence="2" type="ORF">DB31_8631</name>
    <name evidence="3" type="ORF">DB31_8718</name>
</gene>
<proteinExistence type="predicted"/>
<reference evidence="3 4" key="1">
    <citation type="submission" date="2014-04" db="EMBL/GenBank/DDBJ databases">
        <title>Genome assembly of Hyalangium minutum DSM 14724.</title>
        <authorList>
            <person name="Sharma G."/>
            <person name="Subramanian S."/>
        </authorList>
    </citation>
    <scope>NUCLEOTIDE SEQUENCE [LARGE SCALE GENOMIC DNA]</scope>
    <source>
        <strain evidence="3 4">DSM 14724</strain>
    </source>
</reference>
<feature type="region of interest" description="Disordered" evidence="1">
    <location>
        <begin position="85"/>
        <end position="133"/>
    </location>
</feature>
<dbReference type="AlphaFoldDB" id="A0A085WI52"/>
<dbReference type="EMBL" id="JMCB01000008">
    <property type="protein sequence ID" value="KFE67278.1"/>
    <property type="molecule type" value="Genomic_DNA"/>
</dbReference>
<evidence type="ECO:0000313" key="3">
    <source>
        <dbReference type="EMBL" id="KFE67365.1"/>
    </source>
</evidence>
<sequence>MSSTNATYLKGAAVRGGGAAEQGAAGGETEVRFDPRWRAAESACFHGRVGPDPAVRQLVEQVERVASANVLVTVLMGIRGMEAAGIEPAPDGAKLPAESRPYLATARNDLESRSRRIPCSPAPFQPIPRSHAT</sequence>
<accession>A0A085WI52</accession>